<comment type="caution">
    <text evidence="1">The sequence shown here is derived from an EMBL/GenBank/DDBJ whole genome shotgun (WGS) entry which is preliminary data.</text>
</comment>
<dbReference type="AlphaFoldDB" id="A0A9N7UW43"/>
<dbReference type="EMBL" id="CADEAL010002090">
    <property type="protein sequence ID" value="CAB1437942.1"/>
    <property type="molecule type" value="Genomic_DNA"/>
</dbReference>
<evidence type="ECO:0000313" key="2">
    <source>
        <dbReference type="Proteomes" id="UP001153269"/>
    </source>
</evidence>
<accession>A0A9N7UW43</accession>
<keyword evidence="2" id="KW-1185">Reference proteome</keyword>
<organism evidence="1 2">
    <name type="scientific">Pleuronectes platessa</name>
    <name type="common">European plaice</name>
    <dbReference type="NCBI Taxonomy" id="8262"/>
    <lineage>
        <taxon>Eukaryota</taxon>
        <taxon>Metazoa</taxon>
        <taxon>Chordata</taxon>
        <taxon>Craniata</taxon>
        <taxon>Vertebrata</taxon>
        <taxon>Euteleostomi</taxon>
        <taxon>Actinopterygii</taxon>
        <taxon>Neopterygii</taxon>
        <taxon>Teleostei</taxon>
        <taxon>Neoteleostei</taxon>
        <taxon>Acanthomorphata</taxon>
        <taxon>Carangaria</taxon>
        <taxon>Pleuronectiformes</taxon>
        <taxon>Pleuronectoidei</taxon>
        <taxon>Pleuronectidae</taxon>
        <taxon>Pleuronectes</taxon>
    </lineage>
</organism>
<protein>
    <submittedName>
        <fullName evidence="1">Uncharacterized protein</fullName>
    </submittedName>
</protein>
<proteinExistence type="predicted"/>
<sequence length="134" mass="15008">MNVSKWPLDERMSIGHTAHRRFTGSWLDFCVNLGETQRQTLAAEQETQTSFLSLSSVSGRRGRKDTAESWCCQPELDALSHSCMRHLSGPAPPPCCSLSSRYTSVVRGHMRWAFLEGEQMSVLSYGSVRRAAVE</sequence>
<gene>
    <name evidence="1" type="ORF">PLEPLA_LOCUS25922</name>
</gene>
<evidence type="ECO:0000313" key="1">
    <source>
        <dbReference type="EMBL" id="CAB1437942.1"/>
    </source>
</evidence>
<name>A0A9N7UW43_PLEPL</name>
<dbReference type="Proteomes" id="UP001153269">
    <property type="component" value="Unassembled WGS sequence"/>
</dbReference>
<reference evidence="1" key="1">
    <citation type="submission" date="2020-03" db="EMBL/GenBank/DDBJ databases">
        <authorList>
            <person name="Weist P."/>
        </authorList>
    </citation>
    <scope>NUCLEOTIDE SEQUENCE</scope>
</reference>